<evidence type="ECO:0008006" key="4">
    <source>
        <dbReference type="Google" id="ProtNLM"/>
    </source>
</evidence>
<keyword evidence="1" id="KW-0677">Repeat</keyword>
<dbReference type="Pfam" id="PF01535">
    <property type="entry name" value="PPR"/>
    <property type="match status" value="5"/>
</dbReference>
<dbReference type="InterPro" id="IPR046960">
    <property type="entry name" value="PPR_At4g14850-like_plant"/>
</dbReference>
<feature type="repeat" description="PPR" evidence="2">
    <location>
        <begin position="284"/>
        <end position="318"/>
    </location>
</feature>
<accession>A0A3P6AEL2</accession>
<dbReference type="InterPro" id="IPR046848">
    <property type="entry name" value="E_motif"/>
</dbReference>
<organism evidence="3">
    <name type="scientific">Brassica oleracea</name>
    <name type="common">Wild cabbage</name>
    <dbReference type="NCBI Taxonomy" id="3712"/>
    <lineage>
        <taxon>Eukaryota</taxon>
        <taxon>Viridiplantae</taxon>
        <taxon>Streptophyta</taxon>
        <taxon>Embryophyta</taxon>
        <taxon>Tracheophyta</taxon>
        <taxon>Spermatophyta</taxon>
        <taxon>Magnoliopsida</taxon>
        <taxon>eudicotyledons</taxon>
        <taxon>Gunneridae</taxon>
        <taxon>Pentapetalae</taxon>
        <taxon>rosids</taxon>
        <taxon>malvids</taxon>
        <taxon>Brassicales</taxon>
        <taxon>Brassicaceae</taxon>
        <taxon>Brassiceae</taxon>
        <taxon>Brassica</taxon>
    </lineage>
</organism>
<dbReference type="Pfam" id="PF13041">
    <property type="entry name" value="PPR_2"/>
    <property type="match status" value="1"/>
</dbReference>
<evidence type="ECO:0000256" key="1">
    <source>
        <dbReference type="ARBA" id="ARBA00022737"/>
    </source>
</evidence>
<dbReference type="Gene3D" id="1.25.40.10">
    <property type="entry name" value="Tetratricopeptide repeat domain"/>
    <property type="match status" value="4"/>
</dbReference>
<dbReference type="NCBIfam" id="TIGR00756">
    <property type="entry name" value="PPR"/>
    <property type="match status" value="6"/>
</dbReference>
<dbReference type="Pfam" id="PF20431">
    <property type="entry name" value="E_motif"/>
    <property type="match status" value="1"/>
</dbReference>
<reference evidence="3" key="1">
    <citation type="submission" date="2018-11" db="EMBL/GenBank/DDBJ databases">
        <authorList>
            <consortium name="Genoscope - CEA"/>
            <person name="William W."/>
        </authorList>
    </citation>
    <scope>NUCLEOTIDE SEQUENCE</scope>
</reference>
<dbReference type="InterPro" id="IPR011990">
    <property type="entry name" value="TPR-like_helical_dom_sf"/>
</dbReference>
<dbReference type="EMBL" id="LR031872">
    <property type="protein sequence ID" value="VDC90852.1"/>
    <property type="molecule type" value="Genomic_DNA"/>
</dbReference>
<proteinExistence type="predicted"/>
<dbReference type="GO" id="GO:0003723">
    <property type="term" value="F:RNA binding"/>
    <property type="evidence" value="ECO:0007669"/>
    <property type="project" value="InterPro"/>
</dbReference>
<dbReference type="AlphaFoldDB" id="A0A3P6AEL2"/>
<feature type="repeat" description="PPR" evidence="2">
    <location>
        <begin position="222"/>
        <end position="256"/>
    </location>
</feature>
<protein>
    <recommendedName>
        <fullName evidence="4">Pentacotripeptide-repeat region of PRORP domain-containing protein</fullName>
    </recommendedName>
</protein>
<name>A0A3P6AEL2_BRAOL</name>
<dbReference type="InterPro" id="IPR002885">
    <property type="entry name" value="PPR_rpt"/>
</dbReference>
<gene>
    <name evidence="3" type="ORF">BOLC3T15549H</name>
</gene>
<sequence>MSLGLARSRGRGNSISLDKFIECRKNLSKPSPRLWPDDPRPQTTHLDETGEPIVEIHHPLLQKLESLRSLNEFDQVYTQVVVSGLLQHSLVSGRVIKKLCTCFHSVSRAASVFDSIHEPDAFLVNTILRCLLTSRQPLGALRFYYEKMVARCVLQNHYTFPLMAKVCAEIGFVKDGEKIHALVSRKGFDLDLFVRNSLIHMYSVFGRIRDAHKVFDGGYMLDLVSWNLMIDGYVKNGEVDIARKLFDVMRERDVFTWNSVLCGYARAKDMEEARYFFEAMPAPDAVSWNCMIDGYAAAGDVVMARVFFDRMPRRNVVCWNTILALYVRNKNYTECLRLYEEMVDKGDGFKPNKASITSVLTACGKLGRVDIGKRIHLYVTSNGIKPDMLLSTALLTMYAKCGVMDMAREVFDGMRERSIVSWNSMIMGYGMNGDGEKAVEMVLDLEKHGNVEPNGATLVCVLSACVSAGIVLEGWWVYDRLTRIYNVEPKVEHHGCLVNLLALAGLTKDSEELKGKESQSVIWTISNLDIGESLAKRLMRLQPSEVGPYVLLSYVYANDGKWEEVEKVRRMMDDAKLCRIRKESSNSSCITKILYSMLCEIGLELKILTQPIAI</sequence>
<dbReference type="PROSITE" id="PS51375">
    <property type="entry name" value="PPR"/>
    <property type="match status" value="3"/>
</dbReference>
<dbReference type="PANTHER" id="PTHR47926:SF485">
    <property type="entry name" value="REPEAT-LIKE SUPERFAMILY PROTEIN, PUTATIVE-RELATED"/>
    <property type="match status" value="1"/>
</dbReference>
<dbReference type="PANTHER" id="PTHR47926">
    <property type="entry name" value="PENTATRICOPEPTIDE REPEAT-CONTAINING PROTEIN"/>
    <property type="match status" value="1"/>
</dbReference>
<dbReference type="FunFam" id="1.25.40.10:FF:000242">
    <property type="entry name" value="Pentatricopeptide repeat-containing protein"/>
    <property type="match status" value="1"/>
</dbReference>
<feature type="repeat" description="PPR" evidence="2">
    <location>
        <begin position="418"/>
        <end position="452"/>
    </location>
</feature>
<evidence type="ECO:0000313" key="3">
    <source>
        <dbReference type="EMBL" id="VDC90852.1"/>
    </source>
</evidence>
<evidence type="ECO:0000256" key="2">
    <source>
        <dbReference type="PROSITE-ProRule" id="PRU00708"/>
    </source>
</evidence>
<dbReference type="GO" id="GO:0009451">
    <property type="term" value="P:RNA modification"/>
    <property type="evidence" value="ECO:0007669"/>
    <property type="project" value="InterPro"/>
</dbReference>